<dbReference type="Gene3D" id="3.40.50.10440">
    <property type="entry name" value="Dihydroxyacetone kinase, domain 1"/>
    <property type="match status" value="1"/>
</dbReference>
<dbReference type="Gene3D" id="3.30.1180.10">
    <property type="match status" value="1"/>
</dbReference>
<comment type="caution">
    <text evidence="2">The sequence shown here is derived from an EMBL/GenBank/DDBJ whole genome shotgun (WGS) entry which is preliminary data.</text>
</comment>
<dbReference type="EMBL" id="JANKAS010000004">
    <property type="protein sequence ID" value="MCR1898513.1"/>
    <property type="molecule type" value="Genomic_DNA"/>
</dbReference>
<dbReference type="Pfam" id="PF02645">
    <property type="entry name" value="DegV"/>
    <property type="match status" value="1"/>
</dbReference>
<reference evidence="2" key="1">
    <citation type="submission" date="2022-07" db="EMBL/GenBank/DDBJ databases">
        <title>Enhanced cultured diversity of the mouse gut microbiota enables custom-made synthetic communities.</title>
        <authorList>
            <person name="Afrizal A."/>
        </authorList>
    </citation>
    <scope>NUCLEOTIDE SEQUENCE</scope>
    <source>
        <strain evidence="2">DSM 28593</strain>
    </source>
</reference>
<dbReference type="SUPFAM" id="SSF82549">
    <property type="entry name" value="DAK1/DegV-like"/>
    <property type="match status" value="1"/>
</dbReference>
<keyword evidence="3" id="KW-1185">Reference proteome</keyword>
<gene>
    <name evidence="2" type="ORF">NSA47_05845</name>
</gene>
<dbReference type="AlphaFoldDB" id="A0AAE3HG67"/>
<dbReference type="PANTHER" id="PTHR33434">
    <property type="entry name" value="DEGV DOMAIN-CONTAINING PROTEIN DR_1986-RELATED"/>
    <property type="match status" value="1"/>
</dbReference>
<evidence type="ECO:0000313" key="2">
    <source>
        <dbReference type="EMBL" id="MCR1898513.1"/>
    </source>
</evidence>
<dbReference type="GO" id="GO:0008289">
    <property type="term" value="F:lipid binding"/>
    <property type="evidence" value="ECO:0007669"/>
    <property type="project" value="UniProtKB-KW"/>
</dbReference>
<keyword evidence="1" id="KW-0446">Lipid-binding</keyword>
<dbReference type="InterPro" id="IPR043168">
    <property type="entry name" value="DegV_C"/>
</dbReference>
<accession>A0AAE3HG67</accession>
<dbReference type="Proteomes" id="UP001205748">
    <property type="component" value="Unassembled WGS sequence"/>
</dbReference>
<dbReference type="NCBIfam" id="TIGR00762">
    <property type="entry name" value="DegV"/>
    <property type="match status" value="1"/>
</dbReference>
<name>A0AAE3HG67_9FIRM</name>
<dbReference type="PANTHER" id="PTHR33434:SF2">
    <property type="entry name" value="FATTY ACID-BINDING PROTEIN TM_1468"/>
    <property type="match status" value="1"/>
</dbReference>
<dbReference type="PROSITE" id="PS51482">
    <property type="entry name" value="DEGV"/>
    <property type="match status" value="1"/>
</dbReference>
<sequence length="280" mass="31110">MSFKLLADSCCDLNGELEKKLNIDLIPLTIRVGDHKLVDDKSLDSMELVKLMKDSPTAPQTSCPSPGDYMERFKRAEADNIFVVTLSSALSGSYNSAMLAKKMFLEQIGDKFIHVFDSLSASIAETLISMKLQELIDGNLEKESIVEKANHYISELKTFFILESLDNLVKAGRLSKLKGKIASALNIKPIMGEDGHGNIKEVEKVRSSKKAFRRLVEIIGDQGEKFEDKILGIAHCNAFEKAKELKEEILKRYDFKDIIIVETAGISTVYANDGGVIIAF</sequence>
<dbReference type="InterPro" id="IPR003797">
    <property type="entry name" value="DegV"/>
</dbReference>
<protein>
    <submittedName>
        <fullName evidence="2">DegV family protein</fullName>
    </submittedName>
</protein>
<evidence type="ECO:0000313" key="3">
    <source>
        <dbReference type="Proteomes" id="UP001205748"/>
    </source>
</evidence>
<dbReference type="Gene3D" id="2.20.28.50">
    <property type="entry name" value="degv family protein"/>
    <property type="match status" value="1"/>
</dbReference>
<dbReference type="RefSeq" id="WP_257529988.1">
    <property type="nucleotide sequence ID" value="NZ_JANKAS010000004.1"/>
</dbReference>
<dbReference type="InterPro" id="IPR050270">
    <property type="entry name" value="DegV_domain_contain"/>
</dbReference>
<proteinExistence type="predicted"/>
<organism evidence="2 3">
    <name type="scientific">Irregularibacter muris</name>
    <dbReference type="NCBI Taxonomy" id="1796619"/>
    <lineage>
        <taxon>Bacteria</taxon>
        <taxon>Bacillati</taxon>
        <taxon>Bacillota</taxon>
        <taxon>Clostridia</taxon>
        <taxon>Eubacteriales</taxon>
        <taxon>Eubacteriaceae</taxon>
        <taxon>Irregularibacter</taxon>
    </lineage>
</organism>
<evidence type="ECO:0000256" key="1">
    <source>
        <dbReference type="ARBA" id="ARBA00023121"/>
    </source>
</evidence>